<keyword evidence="7 12" id="KW-0418">Kinase</keyword>
<dbReference type="AlphaFoldDB" id="A0AA43XMU9"/>
<evidence type="ECO:0000256" key="1">
    <source>
        <dbReference type="ARBA" id="ARBA00005380"/>
    </source>
</evidence>
<comment type="similarity">
    <text evidence="12">Belongs to the carbohydrate kinase PfkB family. Ribokinase subfamily.</text>
</comment>
<evidence type="ECO:0000256" key="4">
    <source>
        <dbReference type="ARBA" id="ARBA00022679"/>
    </source>
</evidence>
<name>A0AA43XMU9_9CLOT</name>
<comment type="similarity">
    <text evidence="1">Belongs to the carbohydrate kinase pfkB family.</text>
</comment>
<keyword evidence="10 12" id="KW-0630">Potassium</keyword>
<dbReference type="CDD" id="cd01174">
    <property type="entry name" value="ribokinase"/>
    <property type="match status" value="1"/>
</dbReference>
<dbReference type="EC" id="2.7.1.15" evidence="2 12"/>
<dbReference type="Gene3D" id="3.40.1190.20">
    <property type="match status" value="2"/>
</dbReference>
<reference evidence="15 16" key="1">
    <citation type="submission" date="2019-04" db="EMBL/GenBank/DDBJ databases">
        <title>Isachenkonia alkalipeptolytica gen. nov. sp. nov. a new anaerobic, alkiliphilic organothrophic bacterium capable to reduce synthesized ferrihydrite isolated from a soda lake.</title>
        <authorList>
            <person name="Toshchakov S.V."/>
            <person name="Zavarzina D.G."/>
            <person name="Zhilina T.N."/>
            <person name="Kostrikina N.A."/>
            <person name="Kublanov I.V."/>
        </authorList>
    </citation>
    <scope>NUCLEOTIDE SEQUENCE [LARGE SCALE GENOMIC DNA]</scope>
    <source>
        <strain evidence="15 16">Z-1701</strain>
    </source>
</reference>
<dbReference type="RefSeq" id="WP_160723483.1">
    <property type="nucleotide sequence ID" value="NZ_SUMG01000037.1"/>
</dbReference>
<dbReference type="SUPFAM" id="SSF53613">
    <property type="entry name" value="Ribokinase-like"/>
    <property type="match status" value="1"/>
</dbReference>
<dbReference type="PROSITE" id="PS00583">
    <property type="entry name" value="PFKB_KINASES_1"/>
    <property type="match status" value="1"/>
</dbReference>
<evidence type="ECO:0000256" key="11">
    <source>
        <dbReference type="ARBA" id="ARBA00023277"/>
    </source>
</evidence>
<protein>
    <recommendedName>
        <fullName evidence="3 12">Ribokinase</fullName>
        <shortName evidence="12">RK</shortName>
        <ecNumber evidence="2 12">2.7.1.15</ecNumber>
    </recommendedName>
</protein>
<feature type="binding site" evidence="12">
    <location>
        <begin position="48"/>
        <end position="50"/>
    </location>
    <ligand>
        <name>substrate</name>
    </ligand>
</feature>
<feature type="region of interest" description="Disordered" evidence="13">
    <location>
        <begin position="429"/>
        <end position="449"/>
    </location>
</feature>
<evidence type="ECO:0000256" key="2">
    <source>
        <dbReference type="ARBA" id="ARBA00012035"/>
    </source>
</evidence>
<feature type="binding site" evidence="12">
    <location>
        <position position="427"/>
    </location>
    <ligand>
        <name>K(+)</name>
        <dbReference type="ChEBI" id="CHEBI:29103"/>
    </ligand>
</feature>
<dbReference type="PANTHER" id="PTHR10584">
    <property type="entry name" value="SUGAR KINASE"/>
    <property type="match status" value="1"/>
</dbReference>
<keyword evidence="5 12" id="KW-0479">Metal-binding</keyword>
<keyword evidence="12" id="KW-0963">Cytoplasm</keyword>
<comment type="cofactor">
    <cofactor evidence="12">
        <name>Mg(2+)</name>
        <dbReference type="ChEBI" id="CHEBI:18420"/>
    </cofactor>
    <text evidence="12">Requires a divalent cation, most likely magnesium in vivo, as an electrophilic catalyst to aid phosphoryl group transfer. It is the chelate of the metal and the nucleotide that is the actual substrate.</text>
</comment>
<comment type="catalytic activity">
    <reaction evidence="12">
        <text>D-ribose + ATP = D-ribose 5-phosphate + ADP + H(+)</text>
        <dbReference type="Rhea" id="RHEA:13697"/>
        <dbReference type="ChEBI" id="CHEBI:15378"/>
        <dbReference type="ChEBI" id="CHEBI:30616"/>
        <dbReference type="ChEBI" id="CHEBI:47013"/>
        <dbReference type="ChEBI" id="CHEBI:78346"/>
        <dbReference type="ChEBI" id="CHEBI:456216"/>
        <dbReference type="EC" id="2.7.1.15"/>
    </reaction>
</comment>
<dbReference type="GO" id="GO:0005737">
    <property type="term" value="C:cytoplasm"/>
    <property type="evidence" value="ECO:0007669"/>
    <property type="project" value="UniProtKB-SubCell"/>
</dbReference>
<gene>
    <name evidence="12" type="primary">rbsK</name>
    <name evidence="15" type="ORF">ISALK_14170</name>
</gene>
<comment type="subunit">
    <text evidence="12">Homodimer.</text>
</comment>
<evidence type="ECO:0000313" key="15">
    <source>
        <dbReference type="EMBL" id="NBG89627.1"/>
    </source>
</evidence>
<comment type="caution">
    <text evidence="15">The sequence shown here is derived from an EMBL/GenBank/DDBJ whole genome shotgun (WGS) entry which is preliminary data.</text>
</comment>
<evidence type="ECO:0000259" key="14">
    <source>
        <dbReference type="Pfam" id="PF00294"/>
    </source>
</evidence>
<evidence type="ECO:0000256" key="6">
    <source>
        <dbReference type="ARBA" id="ARBA00022741"/>
    </source>
</evidence>
<organism evidence="15 16">
    <name type="scientific">Isachenkonia alkalipeptolytica</name>
    <dbReference type="NCBI Taxonomy" id="2565777"/>
    <lineage>
        <taxon>Bacteria</taxon>
        <taxon>Bacillati</taxon>
        <taxon>Bacillota</taxon>
        <taxon>Clostridia</taxon>
        <taxon>Eubacteriales</taxon>
        <taxon>Clostridiaceae</taxon>
        <taxon>Isachenkonia</taxon>
    </lineage>
</organism>
<evidence type="ECO:0000256" key="13">
    <source>
        <dbReference type="SAM" id="MobiDB-lite"/>
    </source>
</evidence>
<feature type="region of interest" description="Disordered" evidence="13">
    <location>
        <begin position="1"/>
        <end position="38"/>
    </location>
</feature>
<dbReference type="InterPro" id="IPR002173">
    <property type="entry name" value="Carboh/pur_kinase_PfkB_CS"/>
</dbReference>
<keyword evidence="16" id="KW-1185">Reference proteome</keyword>
<keyword evidence="8 12" id="KW-0067">ATP-binding</keyword>
<dbReference type="PANTHER" id="PTHR10584:SF166">
    <property type="entry name" value="RIBOKINASE"/>
    <property type="match status" value="1"/>
</dbReference>
<feature type="binding site" evidence="12">
    <location>
        <position position="425"/>
    </location>
    <ligand>
        <name>K(+)</name>
        <dbReference type="ChEBI" id="CHEBI:29103"/>
    </ligand>
</feature>
<dbReference type="InterPro" id="IPR002139">
    <property type="entry name" value="Ribo/fructo_kinase"/>
</dbReference>
<proteinExistence type="inferred from homology"/>
<sequence length="449" mass="48950">MTEQRSPKERCGNHEYPYKNDSDHGTCRTQKDTSSKAPDKVVVVGSLNMDYVLTTERLPRKGETLPAHDFSTVHGGKGMNQAVAIARLGGDAVRPVMVGCLGKDRDGDQLVQALSKASIAGDFIQRREDFTTGIAFITVSDTGDNTIVVHPGSNHGLSPQWVQDAMNKHRDAAMVVLQMEIPLEIIQQTIDTAYDYGIPVVLNPSPFKSLPKETLEKVHTLVVNQVEAEQIAKSIGALPKFLATDDHLRHPQVSTEAHQHTTKVPTKVQQDTPRPSKEPKRGSHTPPNPEEPTAKKHDSKDDPDPRALVAALSKTKIPHIILTHGDQGVYYNRQDPFSDRYHHTIGDASTGPFDDHWKGHSENTKADEKSPTAVYHQPAKKVSVVDPTAAGDSFLGAYVAGRSLGYSPEKSIAYGIHAGAFAVTKSGAQPSIPTKKDLLSAGWKDCPEE</sequence>
<feature type="domain" description="Carbohydrate kinase PfkB" evidence="14">
    <location>
        <begin position="40"/>
        <end position="234"/>
    </location>
</feature>
<feature type="binding site" evidence="12">
    <location>
        <begin position="391"/>
        <end position="392"/>
    </location>
    <ligand>
        <name>ATP</name>
        <dbReference type="ChEBI" id="CHEBI:30616"/>
    </ligand>
</feature>
<dbReference type="InterPro" id="IPR029056">
    <property type="entry name" value="Ribokinase-like"/>
</dbReference>
<comment type="subcellular location">
    <subcellularLocation>
        <location evidence="12">Cytoplasm</location>
    </subcellularLocation>
</comment>
<feature type="active site" description="Proton acceptor" evidence="12">
    <location>
        <position position="392"/>
    </location>
</feature>
<feature type="binding site" evidence="12">
    <location>
        <position position="388"/>
    </location>
    <ligand>
        <name>K(+)</name>
        <dbReference type="ChEBI" id="CHEBI:29103"/>
    </ligand>
</feature>
<dbReference type="HAMAP" id="MF_01987">
    <property type="entry name" value="Ribokinase"/>
    <property type="match status" value="1"/>
</dbReference>
<dbReference type="GO" id="GO:0004747">
    <property type="term" value="F:ribokinase activity"/>
    <property type="evidence" value="ECO:0007669"/>
    <property type="project" value="UniProtKB-UniRule"/>
</dbReference>
<feature type="binding site" evidence="12">
    <location>
        <begin position="76"/>
        <end position="80"/>
    </location>
    <ligand>
        <name>substrate</name>
    </ligand>
</feature>
<evidence type="ECO:0000256" key="9">
    <source>
        <dbReference type="ARBA" id="ARBA00022842"/>
    </source>
</evidence>
<dbReference type="PROSITE" id="PS00584">
    <property type="entry name" value="PFKB_KINASES_2"/>
    <property type="match status" value="1"/>
</dbReference>
<evidence type="ECO:0000256" key="7">
    <source>
        <dbReference type="ARBA" id="ARBA00022777"/>
    </source>
</evidence>
<evidence type="ECO:0000256" key="5">
    <source>
        <dbReference type="ARBA" id="ARBA00022723"/>
    </source>
</evidence>
<dbReference type="Proteomes" id="UP000449710">
    <property type="component" value="Unassembled WGS sequence"/>
</dbReference>
<evidence type="ECO:0000313" key="16">
    <source>
        <dbReference type="Proteomes" id="UP000449710"/>
    </source>
</evidence>
<dbReference type="InterPro" id="IPR011877">
    <property type="entry name" value="Ribokinase"/>
</dbReference>
<comment type="pathway">
    <text evidence="12">Carbohydrate metabolism; D-ribose degradation; D-ribose 5-phosphate from beta-D-ribopyranose: step 2/2.</text>
</comment>
<evidence type="ECO:0000256" key="8">
    <source>
        <dbReference type="ARBA" id="ARBA00022840"/>
    </source>
</evidence>
<dbReference type="InterPro" id="IPR011611">
    <property type="entry name" value="PfkB_dom"/>
</dbReference>
<dbReference type="GO" id="GO:0019303">
    <property type="term" value="P:D-ribose catabolic process"/>
    <property type="evidence" value="ECO:0007669"/>
    <property type="project" value="UniProtKB-UniRule"/>
</dbReference>
<comment type="activity regulation">
    <text evidence="12">Activated by a monovalent cation that binds near, but not in, the active site. The most likely occupant of the site in vivo is potassium. Ion binding induces a conformational change that may alter substrate affinity.</text>
</comment>
<dbReference type="GO" id="GO:0005524">
    <property type="term" value="F:ATP binding"/>
    <property type="evidence" value="ECO:0007669"/>
    <property type="project" value="UniProtKB-UniRule"/>
</dbReference>
<dbReference type="Pfam" id="PF00294">
    <property type="entry name" value="PfkB"/>
    <property type="match status" value="2"/>
</dbReference>
<keyword evidence="9 12" id="KW-0460">Magnesium</keyword>
<feature type="compositionally biased region" description="Basic and acidic residues" evidence="13">
    <location>
        <begin position="292"/>
        <end position="305"/>
    </location>
</feature>
<comment type="caution">
    <text evidence="12">Lacks conserved residue(s) required for the propagation of feature annotation.</text>
</comment>
<feature type="binding site" evidence="12">
    <location>
        <position position="392"/>
    </location>
    <ligand>
        <name>substrate</name>
    </ligand>
</feature>
<evidence type="ECO:0000256" key="12">
    <source>
        <dbReference type="HAMAP-Rule" id="MF_01987"/>
    </source>
</evidence>
<feature type="compositionally biased region" description="Polar residues" evidence="13">
    <location>
        <begin position="252"/>
        <end position="273"/>
    </location>
</feature>
<feature type="binding site" evidence="12">
    <location>
        <position position="180"/>
    </location>
    <ligand>
        <name>substrate</name>
    </ligand>
</feature>
<feature type="region of interest" description="Disordered" evidence="13">
    <location>
        <begin position="252"/>
        <end position="305"/>
    </location>
</feature>
<dbReference type="GO" id="GO:0046872">
    <property type="term" value="F:metal ion binding"/>
    <property type="evidence" value="ECO:0007669"/>
    <property type="project" value="UniProtKB-KW"/>
</dbReference>
<dbReference type="PRINTS" id="PR00990">
    <property type="entry name" value="RIBOKINASE"/>
</dbReference>
<keyword evidence="6 12" id="KW-0547">Nucleotide-binding</keyword>
<keyword evidence="4 12" id="KW-0808">Transferase</keyword>
<accession>A0AA43XMU9</accession>
<comment type="function">
    <text evidence="12">Catalyzes the phosphorylation of ribose at O-5 in a reaction requiring ATP and magnesium. The resulting D-ribose-5-phosphate can then be used either for sythesis of nucleotides, histidine, and tryptophan, or as a component of the pentose phosphate pathway.</text>
</comment>
<evidence type="ECO:0000256" key="3">
    <source>
        <dbReference type="ARBA" id="ARBA00016943"/>
    </source>
</evidence>
<keyword evidence="11 12" id="KW-0119">Carbohydrate metabolism</keyword>
<feature type="domain" description="Carbohydrate kinase PfkB" evidence="14">
    <location>
        <begin position="373"/>
        <end position="434"/>
    </location>
</feature>
<feature type="binding site" evidence="12">
    <location>
        <position position="224"/>
    </location>
    <ligand>
        <name>ATP</name>
        <dbReference type="ChEBI" id="CHEBI:30616"/>
    </ligand>
</feature>
<dbReference type="EMBL" id="SUMG01000037">
    <property type="protein sequence ID" value="NBG89627.1"/>
    <property type="molecule type" value="Genomic_DNA"/>
</dbReference>
<feature type="binding site" evidence="12">
    <location>
        <position position="422"/>
    </location>
    <ligand>
        <name>K(+)</name>
        <dbReference type="ChEBI" id="CHEBI:29103"/>
    </ligand>
</feature>
<feature type="binding site" evidence="12">
    <location>
        <position position="431"/>
    </location>
    <ligand>
        <name>K(+)</name>
        <dbReference type="ChEBI" id="CHEBI:29103"/>
    </ligand>
</feature>
<evidence type="ECO:0000256" key="10">
    <source>
        <dbReference type="ARBA" id="ARBA00022958"/>
    </source>
</evidence>
<feature type="binding site" evidence="12">
    <location>
        <begin position="323"/>
        <end position="328"/>
    </location>
    <ligand>
        <name>ATP</name>
        <dbReference type="ChEBI" id="CHEBI:30616"/>
    </ligand>
</feature>
<feature type="binding site" evidence="12">
    <location>
        <position position="386"/>
    </location>
    <ligand>
        <name>K(+)</name>
        <dbReference type="ChEBI" id="CHEBI:29103"/>
    </ligand>
</feature>